<dbReference type="Proteomes" id="UP000789405">
    <property type="component" value="Unassembled WGS sequence"/>
</dbReference>
<evidence type="ECO:0000313" key="1">
    <source>
        <dbReference type="EMBL" id="CAG8799680.1"/>
    </source>
</evidence>
<proteinExistence type="predicted"/>
<sequence>NMSKGLADLVNIVKGLETRVHGISEHLDYIKSENQDRHYPKTNWGGA</sequence>
<name>A0A9N9JVR4_9GLOM</name>
<dbReference type="AlphaFoldDB" id="A0A9N9JVR4"/>
<organism evidence="1 2">
    <name type="scientific">Dentiscutata erythropus</name>
    <dbReference type="NCBI Taxonomy" id="1348616"/>
    <lineage>
        <taxon>Eukaryota</taxon>
        <taxon>Fungi</taxon>
        <taxon>Fungi incertae sedis</taxon>
        <taxon>Mucoromycota</taxon>
        <taxon>Glomeromycotina</taxon>
        <taxon>Glomeromycetes</taxon>
        <taxon>Diversisporales</taxon>
        <taxon>Gigasporaceae</taxon>
        <taxon>Dentiscutata</taxon>
    </lineage>
</organism>
<accession>A0A9N9JVR4</accession>
<comment type="caution">
    <text evidence="1">The sequence shown here is derived from an EMBL/GenBank/DDBJ whole genome shotgun (WGS) entry which is preliminary data.</text>
</comment>
<evidence type="ECO:0000313" key="2">
    <source>
        <dbReference type="Proteomes" id="UP000789405"/>
    </source>
</evidence>
<feature type="non-terminal residue" evidence="1">
    <location>
        <position position="1"/>
    </location>
</feature>
<reference evidence="1" key="1">
    <citation type="submission" date="2021-06" db="EMBL/GenBank/DDBJ databases">
        <authorList>
            <person name="Kallberg Y."/>
            <person name="Tangrot J."/>
            <person name="Rosling A."/>
        </authorList>
    </citation>
    <scope>NUCLEOTIDE SEQUENCE</scope>
    <source>
        <strain evidence="1">MA453B</strain>
    </source>
</reference>
<protein>
    <submittedName>
        <fullName evidence="1">5709_t:CDS:1</fullName>
    </submittedName>
</protein>
<keyword evidence="2" id="KW-1185">Reference proteome</keyword>
<gene>
    <name evidence="1" type="ORF">DERYTH_LOCUS23110</name>
</gene>
<dbReference type="EMBL" id="CAJVPY010034132">
    <property type="protein sequence ID" value="CAG8799680.1"/>
    <property type="molecule type" value="Genomic_DNA"/>
</dbReference>